<evidence type="ECO:0000313" key="2">
    <source>
        <dbReference type="Proteomes" id="UP000246351"/>
    </source>
</evidence>
<evidence type="ECO:0000313" key="1">
    <source>
        <dbReference type="EMBL" id="PWZ98022.1"/>
    </source>
</evidence>
<dbReference type="Proteomes" id="UP000246351">
    <property type="component" value="Unassembled WGS sequence"/>
</dbReference>
<sequence>MLYDVFNGNASAQQIASQIGGDLVKRFAPNTDVGGLINSLTIKINATDGFAWTDLAGVIS</sequence>
<dbReference type="STRING" id="937773.SPSINT_2081"/>
<name>A0A317Z708_STAPS</name>
<protein>
    <submittedName>
        <fullName evidence="1">Uncharacterized protein</fullName>
    </submittedName>
</protein>
<dbReference type="EMBL" id="QEIV01000989">
    <property type="protein sequence ID" value="PWZ98022.1"/>
    <property type="molecule type" value="Genomic_DNA"/>
</dbReference>
<comment type="caution">
    <text evidence="1">The sequence shown here is derived from an EMBL/GenBank/DDBJ whole genome shotgun (WGS) entry which is preliminary data.</text>
</comment>
<proteinExistence type="predicted"/>
<accession>A0A317Z708</accession>
<feature type="non-terminal residue" evidence="1">
    <location>
        <position position="60"/>
    </location>
</feature>
<reference evidence="1 2" key="1">
    <citation type="journal article" date="2018" name="Vet. Microbiol.">
        <title>Clonal diversity and geographic distribution of methicillin-resistant Staphylococcus pseudintermedius from Australian animals: Discovery of novel sequence types.</title>
        <authorList>
            <person name="Worthing K.A."/>
            <person name="Abraham S."/>
            <person name="Coombs G.W."/>
            <person name="Pang S."/>
            <person name="Saputra S."/>
            <person name="Jordan D."/>
            <person name="Trott D.J."/>
            <person name="Norris J.M."/>
        </authorList>
    </citation>
    <scope>NUCLEOTIDE SEQUENCE [LARGE SCALE GENOMIC DNA]</scope>
    <source>
        <strain evidence="1 2">ST71 3</strain>
    </source>
</reference>
<gene>
    <name evidence="1" type="ORF">DD924_10415</name>
</gene>
<dbReference type="AlphaFoldDB" id="A0A317Z708"/>
<organism evidence="1 2">
    <name type="scientific">Staphylococcus pseudintermedius</name>
    <dbReference type="NCBI Taxonomy" id="283734"/>
    <lineage>
        <taxon>Bacteria</taxon>
        <taxon>Bacillati</taxon>
        <taxon>Bacillota</taxon>
        <taxon>Bacilli</taxon>
        <taxon>Bacillales</taxon>
        <taxon>Staphylococcaceae</taxon>
        <taxon>Staphylococcus</taxon>
        <taxon>Staphylococcus intermedius group</taxon>
    </lineage>
</organism>